<dbReference type="EMBL" id="JAKREW010000066">
    <property type="protein sequence ID" value="MCG7509038.1"/>
    <property type="molecule type" value="Genomic_DNA"/>
</dbReference>
<keyword evidence="2" id="KW-1133">Transmembrane helix</keyword>
<evidence type="ECO:0000313" key="4">
    <source>
        <dbReference type="Proteomes" id="UP001201701"/>
    </source>
</evidence>
<feature type="transmembrane region" description="Helical" evidence="2">
    <location>
        <begin position="37"/>
        <end position="61"/>
    </location>
</feature>
<evidence type="ECO:0000256" key="1">
    <source>
        <dbReference type="SAM" id="MobiDB-lite"/>
    </source>
</evidence>
<comment type="caution">
    <text evidence="3">The sequence shown here is derived from an EMBL/GenBank/DDBJ whole genome shotgun (WGS) entry which is preliminary data.</text>
</comment>
<proteinExistence type="predicted"/>
<name>A0ABS9QQB4_9HYPH</name>
<organism evidence="3 4">
    <name type="scientific">Mesorhizobium retamae</name>
    <dbReference type="NCBI Taxonomy" id="2912854"/>
    <lineage>
        <taxon>Bacteria</taxon>
        <taxon>Pseudomonadati</taxon>
        <taxon>Pseudomonadota</taxon>
        <taxon>Alphaproteobacteria</taxon>
        <taxon>Hyphomicrobiales</taxon>
        <taxon>Phyllobacteriaceae</taxon>
        <taxon>Mesorhizobium</taxon>
    </lineage>
</organism>
<sequence>MKHDFADDLRGPDPRALPFFTRKPSRRNDPTDRLHRAVMIALAAAIALLAAFIFTCFAWAVA</sequence>
<evidence type="ECO:0000256" key="2">
    <source>
        <dbReference type="SAM" id="Phobius"/>
    </source>
</evidence>
<reference evidence="3 4" key="1">
    <citation type="submission" date="2022-02" db="EMBL/GenBank/DDBJ databases">
        <title>Draft genome sequence of Mezorhizobium retamae strain IRAMC:0171 isolated from Retama raetam nodules.</title>
        <authorList>
            <person name="Bengaied R."/>
            <person name="Sbissi I."/>
            <person name="Huber K."/>
            <person name="Ghodbane F."/>
            <person name="Nouioui I."/>
            <person name="Tarhouni M."/>
            <person name="Gtari M."/>
        </authorList>
    </citation>
    <scope>NUCLEOTIDE SEQUENCE [LARGE SCALE GENOMIC DNA]</scope>
    <source>
        <strain evidence="3 4">IRAMC:0171</strain>
    </source>
</reference>
<feature type="region of interest" description="Disordered" evidence="1">
    <location>
        <begin position="1"/>
        <end position="30"/>
    </location>
</feature>
<dbReference type="Proteomes" id="UP001201701">
    <property type="component" value="Unassembled WGS sequence"/>
</dbReference>
<evidence type="ECO:0000313" key="3">
    <source>
        <dbReference type="EMBL" id="MCG7509038.1"/>
    </source>
</evidence>
<keyword evidence="4" id="KW-1185">Reference proteome</keyword>
<gene>
    <name evidence="3" type="ORF">L4923_28785</name>
</gene>
<keyword evidence="2" id="KW-0812">Transmembrane</keyword>
<accession>A0ABS9QQB4</accession>
<dbReference type="RefSeq" id="WP_239370536.1">
    <property type="nucleotide sequence ID" value="NZ_JAKREW010000066.1"/>
</dbReference>
<feature type="compositionally biased region" description="Basic and acidic residues" evidence="1">
    <location>
        <begin position="1"/>
        <end position="13"/>
    </location>
</feature>
<protein>
    <submittedName>
        <fullName evidence="3">Uncharacterized protein</fullName>
    </submittedName>
</protein>
<keyword evidence="2" id="KW-0472">Membrane</keyword>